<feature type="domain" description="RNA-binding protein Tab2-like N-terminal" evidence="1">
    <location>
        <begin position="57"/>
        <end position="159"/>
    </location>
</feature>
<dbReference type="GO" id="GO:0003723">
    <property type="term" value="F:RNA binding"/>
    <property type="evidence" value="ECO:0007669"/>
    <property type="project" value="InterPro"/>
</dbReference>
<accession>A0A7S0M0P2</accession>
<protein>
    <submittedName>
        <fullName evidence="3">Uncharacterized protein</fullName>
    </submittedName>
</protein>
<dbReference type="PANTHER" id="PTHR34556:SF2">
    <property type="entry name" value="PROTEIN TAB2 HOMOLOG, CHLOROPLASTIC"/>
    <property type="match status" value="1"/>
</dbReference>
<feature type="domain" description="RNA-binding protein Tab2/Atab2 C-terminal" evidence="2">
    <location>
        <begin position="186"/>
        <end position="325"/>
    </location>
</feature>
<organism evidence="3">
    <name type="scientific">Cryptomonas curvata</name>
    <dbReference type="NCBI Taxonomy" id="233186"/>
    <lineage>
        <taxon>Eukaryota</taxon>
        <taxon>Cryptophyceae</taxon>
        <taxon>Cryptomonadales</taxon>
        <taxon>Cryptomonadaceae</taxon>
        <taxon>Cryptomonas</taxon>
    </lineage>
</organism>
<evidence type="ECO:0000313" key="3">
    <source>
        <dbReference type="EMBL" id="CAD8628101.1"/>
    </source>
</evidence>
<dbReference type="AlphaFoldDB" id="A0A7S0M0P2"/>
<dbReference type="InterPro" id="IPR046761">
    <property type="entry name" value="Tab2-like_C"/>
</dbReference>
<reference evidence="3" key="1">
    <citation type="submission" date="2021-01" db="EMBL/GenBank/DDBJ databases">
        <authorList>
            <person name="Corre E."/>
            <person name="Pelletier E."/>
            <person name="Niang G."/>
            <person name="Scheremetjew M."/>
            <person name="Finn R."/>
            <person name="Kale V."/>
            <person name="Holt S."/>
            <person name="Cochrane G."/>
            <person name="Meng A."/>
            <person name="Brown T."/>
            <person name="Cohen L."/>
        </authorList>
    </citation>
    <scope>NUCLEOTIDE SEQUENCE</scope>
    <source>
        <strain evidence="3">CCAP979/52</strain>
    </source>
</reference>
<sequence length="329" mass="38632">MISFVLNRCTLPTIRHSFKTIESKSFFFLKKINRINPTIQFNEKLNRNNQTVNDVEIWEIDFFSRPVVNSDGKKIWELIIVNDNQTFEHVEIIPNNLVNSKELKKRIKKVIESRLKKPSIIKFFRSQMFNMISIALSDLDIIVQPSRRTFALYKKIKDRETNIYPNMEGYKPFMRDNQIRENLKISPEKMPDTLKGELYIFASIEKKDAVLILDKFANQKCFRGIQPEFLSIDKIPGLIIYSNRAKSLANWLDSIELCNVFCDLETKNIIIECGLDIQYLFARLSDEQYKEAAFFEKTKINTNGVHFISVQQISNKNDNSGFWLLNSQF</sequence>
<dbReference type="Pfam" id="PF06485">
    <property type="entry name" value="Tab2-like_N"/>
    <property type="match status" value="1"/>
</dbReference>
<proteinExistence type="predicted"/>
<gene>
    <name evidence="3" type="ORF">CCUR1050_LOCUS5780</name>
</gene>
<evidence type="ECO:0000259" key="1">
    <source>
        <dbReference type="Pfam" id="PF06485"/>
    </source>
</evidence>
<evidence type="ECO:0000259" key="2">
    <source>
        <dbReference type="Pfam" id="PF20429"/>
    </source>
</evidence>
<dbReference type="PANTHER" id="PTHR34556">
    <property type="match status" value="1"/>
</dbReference>
<dbReference type="InterPro" id="IPR009472">
    <property type="entry name" value="Tab2-like"/>
</dbReference>
<dbReference type="InterPro" id="IPR046760">
    <property type="entry name" value="Tab2-like_N"/>
</dbReference>
<name>A0A7S0M0P2_9CRYP</name>
<dbReference type="Pfam" id="PF20429">
    <property type="entry name" value="Tab2-like_C"/>
    <property type="match status" value="1"/>
</dbReference>
<dbReference type="EMBL" id="HBEZ01010506">
    <property type="protein sequence ID" value="CAD8628101.1"/>
    <property type="molecule type" value="Transcribed_RNA"/>
</dbReference>